<dbReference type="Proteomes" id="UP000510821">
    <property type="component" value="Chromosome"/>
</dbReference>
<sequence length="54" mass="6245">MDRKARLVLPLTLRQSLDISEFVLFEFEGDRLLVKRVERSSGQPISKNCTELIP</sequence>
<proteinExistence type="predicted"/>
<dbReference type="AlphaFoldDB" id="A0A7D5XI61"/>
<reference evidence="3" key="1">
    <citation type="submission" date="2020-07" db="EMBL/GenBank/DDBJ databases">
        <title>Metabolic diversity and evolutionary history of the archaeal phylum ###Micrarchaeota### uncovered from a freshwater lake metagenome.</title>
        <authorList>
            <person name="Kadnikov V.V."/>
            <person name="Savvichev A.S."/>
            <person name="Mardanov A.V."/>
            <person name="Beletsky A.V."/>
            <person name="Chupakov A.V."/>
            <person name="Kokryatskaya N.M."/>
            <person name="Pimenov N.V."/>
            <person name="Ravin N.V."/>
        </authorList>
    </citation>
    <scope>NUCLEOTIDE SEQUENCE [LARGE SCALE GENOMIC DNA]</scope>
</reference>
<dbReference type="GO" id="GO:0003677">
    <property type="term" value="F:DNA binding"/>
    <property type="evidence" value="ECO:0007669"/>
    <property type="project" value="InterPro"/>
</dbReference>
<evidence type="ECO:0000313" key="3">
    <source>
        <dbReference type="Proteomes" id="UP000510821"/>
    </source>
</evidence>
<protein>
    <recommendedName>
        <fullName evidence="1">SpoVT-AbrB domain-containing protein</fullName>
    </recommendedName>
</protein>
<dbReference type="InterPro" id="IPR007159">
    <property type="entry name" value="SpoVT-AbrB_dom"/>
</dbReference>
<name>A0A7D5XI61_FERL1</name>
<dbReference type="KEGG" id="flt:Sv326_1017"/>
<accession>A0A7D5XI61</accession>
<gene>
    <name evidence="2" type="ORF">Sv326_1017</name>
</gene>
<dbReference type="PROSITE" id="PS51740">
    <property type="entry name" value="SPOVT_ABRB"/>
    <property type="match status" value="1"/>
</dbReference>
<dbReference type="EMBL" id="CP058998">
    <property type="protein sequence ID" value="QLJ53192.1"/>
    <property type="molecule type" value="Genomic_DNA"/>
</dbReference>
<organism evidence="2 3">
    <name type="scientific">Fermentimicrarchaeum limneticum</name>
    <dbReference type="NCBI Taxonomy" id="2795018"/>
    <lineage>
        <taxon>Archaea</taxon>
        <taxon>Candidatus Micrarchaeota</taxon>
        <taxon>Candidatus Fermentimicrarchaeales</taxon>
        <taxon>Candidatus Fermentimicrarchaeaceae</taxon>
        <taxon>Candidatus Fermentimicrarchaeum</taxon>
    </lineage>
</organism>
<feature type="domain" description="SpoVT-AbrB" evidence="1">
    <location>
        <begin position="1"/>
        <end position="39"/>
    </location>
</feature>
<evidence type="ECO:0000259" key="1">
    <source>
        <dbReference type="PROSITE" id="PS51740"/>
    </source>
</evidence>
<evidence type="ECO:0000313" key="2">
    <source>
        <dbReference type="EMBL" id="QLJ53192.1"/>
    </source>
</evidence>